<dbReference type="RefSeq" id="WP_320483829.1">
    <property type="nucleotide sequence ID" value="NZ_JAXCMD010000016.1"/>
</dbReference>
<accession>A0AAW9GV40</accession>
<proteinExistence type="predicted"/>
<keyword evidence="1" id="KW-0812">Transmembrane</keyword>
<reference evidence="2" key="1">
    <citation type="submission" date="2023-11" db="EMBL/GenBank/DDBJ databases">
        <title>Genome Sequence of Bacillus thuringiensis stain BLB 30AF.</title>
        <authorList>
            <person name="Farhat A."/>
        </authorList>
    </citation>
    <scope>NUCLEOTIDE SEQUENCE</scope>
    <source>
        <strain evidence="2">BLB30AF</strain>
    </source>
</reference>
<dbReference type="Proteomes" id="UP001274571">
    <property type="component" value="Unassembled WGS sequence"/>
</dbReference>
<keyword evidence="1" id="KW-0472">Membrane</keyword>
<evidence type="ECO:0000313" key="3">
    <source>
        <dbReference type="Proteomes" id="UP001274571"/>
    </source>
</evidence>
<dbReference type="AlphaFoldDB" id="A0AAW9GV40"/>
<comment type="caution">
    <text evidence="2">The sequence shown here is derived from an EMBL/GenBank/DDBJ whole genome shotgun (WGS) entry which is preliminary data.</text>
</comment>
<protein>
    <submittedName>
        <fullName evidence="2">Uncharacterized protein</fullName>
    </submittedName>
</protein>
<keyword evidence="1" id="KW-1133">Transmembrane helix</keyword>
<evidence type="ECO:0000313" key="2">
    <source>
        <dbReference type="EMBL" id="MDY0854948.1"/>
    </source>
</evidence>
<gene>
    <name evidence="2" type="ORF">SOH20_29485</name>
</gene>
<sequence length="245" mass="29314">MIKKIIKGIISLVVLIGITFFLSIKDLQAIETTYIPTLWKNITFISGIMFAFLPFLLLILMIILFSTKKWAFRVEKLTIGGFNVLFDNPEHLFKRQIGTFLDTKRTLFRVNLQYDNFDEILTSYFETYKLLRDEMKILDDTKKKKRKKTTESITGYNLSNEIIKELNDLLTKHQSNYRRWYKYMELHEEEDYYTMPIGDLQKKYSNYEELCSDFQRVNRFFVEKVAPYFNLDIEKWGCDISKSPK</sequence>
<name>A0AAW9GV40_BACTU</name>
<feature type="transmembrane region" description="Helical" evidence="1">
    <location>
        <begin position="5"/>
        <end position="24"/>
    </location>
</feature>
<organism evidence="2 3">
    <name type="scientific">Bacillus thuringiensis</name>
    <dbReference type="NCBI Taxonomy" id="1428"/>
    <lineage>
        <taxon>Bacteria</taxon>
        <taxon>Bacillati</taxon>
        <taxon>Bacillota</taxon>
        <taxon>Bacilli</taxon>
        <taxon>Bacillales</taxon>
        <taxon>Bacillaceae</taxon>
        <taxon>Bacillus</taxon>
        <taxon>Bacillus cereus group</taxon>
    </lineage>
</organism>
<evidence type="ECO:0000256" key="1">
    <source>
        <dbReference type="SAM" id="Phobius"/>
    </source>
</evidence>
<feature type="transmembrane region" description="Helical" evidence="1">
    <location>
        <begin position="44"/>
        <end position="66"/>
    </location>
</feature>
<dbReference type="EMBL" id="JAXCMD010000016">
    <property type="protein sequence ID" value="MDY0854948.1"/>
    <property type="molecule type" value="Genomic_DNA"/>
</dbReference>